<protein>
    <submittedName>
        <fullName evidence="6">NitT/TauT family transport system ATP-binding protein</fullName>
    </submittedName>
</protein>
<dbReference type="Gene3D" id="3.40.50.300">
    <property type="entry name" value="P-loop containing nucleotide triphosphate hydrolases"/>
    <property type="match status" value="1"/>
</dbReference>
<sequence length="294" mass="32039">MTAMLSVAELGHTYQAKDGAHTAIDDLTFTVGAGELVCVVGPSGCGKSTLLRTISGLIRPSRGAISLHGDEVRGVPDDLAVVFQDYSRSLFPWLSVQKNVEFPLKRSLGRAERRARAAEALEWVGLSGATRKYPWQLSGGMQQRVAIARALAYRPALLLMDEPFASVDAQTRFELEDLLLKVKAEHDTTVLVVTHDIDESVYLGDRILVLSSSPASVVADLRVDLPAERDQITTRESEAFVALRAEVARLLNVGKTSEEVRARRAANEEQAAKWAEAERAEASRVDSSDRATAN</sequence>
<dbReference type="InterPro" id="IPR027417">
    <property type="entry name" value="P-loop_NTPase"/>
</dbReference>
<evidence type="ECO:0000256" key="2">
    <source>
        <dbReference type="ARBA" id="ARBA00022741"/>
    </source>
</evidence>
<dbReference type="SUPFAM" id="SSF52540">
    <property type="entry name" value="P-loop containing nucleoside triphosphate hydrolases"/>
    <property type="match status" value="1"/>
</dbReference>
<evidence type="ECO:0000256" key="4">
    <source>
        <dbReference type="SAM" id="MobiDB-lite"/>
    </source>
</evidence>
<dbReference type="EMBL" id="RBXR01000001">
    <property type="protein sequence ID" value="RKT73542.1"/>
    <property type="molecule type" value="Genomic_DNA"/>
</dbReference>
<feature type="region of interest" description="Disordered" evidence="4">
    <location>
        <begin position="274"/>
        <end position="294"/>
    </location>
</feature>
<accession>A0A495XHP7</accession>
<dbReference type="PROSITE" id="PS00211">
    <property type="entry name" value="ABC_TRANSPORTER_1"/>
    <property type="match status" value="1"/>
</dbReference>
<keyword evidence="1" id="KW-0813">Transport</keyword>
<comment type="caution">
    <text evidence="6">The sequence shown here is derived from an EMBL/GenBank/DDBJ whole genome shotgun (WGS) entry which is preliminary data.</text>
</comment>
<dbReference type="InterPro" id="IPR003593">
    <property type="entry name" value="AAA+_ATPase"/>
</dbReference>
<evidence type="ECO:0000313" key="6">
    <source>
        <dbReference type="EMBL" id="RKT73542.1"/>
    </source>
</evidence>
<evidence type="ECO:0000256" key="3">
    <source>
        <dbReference type="ARBA" id="ARBA00022840"/>
    </source>
</evidence>
<keyword evidence="7" id="KW-1185">Reference proteome</keyword>
<dbReference type="InterPro" id="IPR050166">
    <property type="entry name" value="ABC_transporter_ATP-bind"/>
</dbReference>
<feature type="domain" description="ABC transporter" evidence="5">
    <location>
        <begin position="5"/>
        <end position="237"/>
    </location>
</feature>
<dbReference type="Pfam" id="PF00005">
    <property type="entry name" value="ABC_tran"/>
    <property type="match status" value="1"/>
</dbReference>
<dbReference type="AlphaFoldDB" id="A0A495XHP7"/>
<dbReference type="Proteomes" id="UP000272729">
    <property type="component" value="Unassembled WGS sequence"/>
</dbReference>
<dbReference type="PROSITE" id="PS50893">
    <property type="entry name" value="ABC_TRANSPORTER_2"/>
    <property type="match status" value="1"/>
</dbReference>
<evidence type="ECO:0000313" key="7">
    <source>
        <dbReference type="Proteomes" id="UP000272729"/>
    </source>
</evidence>
<dbReference type="OrthoDB" id="4533303at2"/>
<dbReference type="GO" id="GO:0005524">
    <property type="term" value="F:ATP binding"/>
    <property type="evidence" value="ECO:0007669"/>
    <property type="project" value="UniProtKB-KW"/>
</dbReference>
<dbReference type="GO" id="GO:0016887">
    <property type="term" value="F:ATP hydrolysis activity"/>
    <property type="evidence" value="ECO:0007669"/>
    <property type="project" value="InterPro"/>
</dbReference>
<keyword evidence="2" id="KW-0547">Nucleotide-binding</keyword>
<dbReference type="PANTHER" id="PTHR42788">
    <property type="entry name" value="TAURINE IMPORT ATP-BINDING PROTEIN-RELATED"/>
    <property type="match status" value="1"/>
</dbReference>
<reference evidence="6 7" key="1">
    <citation type="submission" date="2018-10" db="EMBL/GenBank/DDBJ databases">
        <title>Sequencing the genomes of 1000 actinobacteria strains.</title>
        <authorList>
            <person name="Klenk H.-P."/>
        </authorList>
    </citation>
    <scope>NUCLEOTIDE SEQUENCE [LARGE SCALE GENOMIC DNA]</scope>
    <source>
        <strain evidence="6 7">DSM 43911</strain>
    </source>
</reference>
<proteinExistence type="predicted"/>
<name>A0A495XHP7_9PSEU</name>
<organism evidence="6 7">
    <name type="scientific">Saccharothrix variisporea</name>
    <dbReference type="NCBI Taxonomy" id="543527"/>
    <lineage>
        <taxon>Bacteria</taxon>
        <taxon>Bacillati</taxon>
        <taxon>Actinomycetota</taxon>
        <taxon>Actinomycetes</taxon>
        <taxon>Pseudonocardiales</taxon>
        <taxon>Pseudonocardiaceae</taxon>
        <taxon>Saccharothrix</taxon>
    </lineage>
</organism>
<evidence type="ECO:0000256" key="1">
    <source>
        <dbReference type="ARBA" id="ARBA00022448"/>
    </source>
</evidence>
<evidence type="ECO:0000259" key="5">
    <source>
        <dbReference type="PROSITE" id="PS50893"/>
    </source>
</evidence>
<dbReference type="InterPro" id="IPR017871">
    <property type="entry name" value="ABC_transporter-like_CS"/>
</dbReference>
<dbReference type="InterPro" id="IPR003439">
    <property type="entry name" value="ABC_transporter-like_ATP-bd"/>
</dbReference>
<dbReference type="RefSeq" id="WP_121227391.1">
    <property type="nucleotide sequence ID" value="NZ_JBIUBA010000054.1"/>
</dbReference>
<keyword evidence="3 6" id="KW-0067">ATP-binding</keyword>
<dbReference type="PANTHER" id="PTHR42788:SF13">
    <property type="entry name" value="ALIPHATIC SULFONATES IMPORT ATP-BINDING PROTEIN SSUB"/>
    <property type="match status" value="1"/>
</dbReference>
<dbReference type="CDD" id="cd03293">
    <property type="entry name" value="ABC_NrtD_SsuB_transporters"/>
    <property type="match status" value="1"/>
</dbReference>
<dbReference type="SMART" id="SM00382">
    <property type="entry name" value="AAA"/>
    <property type="match status" value="1"/>
</dbReference>
<gene>
    <name evidence="6" type="ORF">DFJ66_6879</name>
</gene>